<feature type="compositionally biased region" description="Basic and acidic residues" evidence="1">
    <location>
        <begin position="178"/>
        <end position="194"/>
    </location>
</feature>
<proteinExistence type="predicted"/>
<organism evidence="2">
    <name type="scientific">Dendroctonus ponderosae</name>
    <name type="common">Mountain pine beetle</name>
    <dbReference type="NCBI Taxonomy" id="77166"/>
    <lineage>
        <taxon>Eukaryota</taxon>
        <taxon>Metazoa</taxon>
        <taxon>Ecdysozoa</taxon>
        <taxon>Arthropoda</taxon>
        <taxon>Hexapoda</taxon>
        <taxon>Insecta</taxon>
        <taxon>Pterygota</taxon>
        <taxon>Neoptera</taxon>
        <taxon>Endopterygota</taxon>
        <taxon>Coleoptera</taxon>
        <taxon>Polyphaga</taxon>
        <taxon>Cucujiformia</taxon>
        <taxon>Curculionidae</taxon>
        <taxon>Scolytinae</taxon>
        <taxon>Dendroctonus</taxon>
    </lineage>
</organism>
<feature type="compositionally biased region" description="Basic and acidic residues" evidence="1">
    <location>
        <begin position="19"/>
        <end position="31"/>
    </location>
</feature>
<evidence type="ECO:0000256" key="1">
    <source>
        <dbReference type="SAM" id="MobiDB-lite"/>
    </source>
</evidence>
<dbReference type="OrthoDB" id="7208835at2759"/>
<dbReference type="AlphaFoldDB" id="N6UBG1"/>
<reference evidence="5 6" key="1">
    <citation type="journal article" date="2013" name="Genome Biol.">
        <title>Draft genome of the mountain pine beetle, Dendroctonus ponderosae Hopkins, a major forest pest.</title>
        <authorList>
            <person name="Keeling C.I."/>
            <person name="Yuen M.M."/>
            <person name="Liao N.Y."/>
            <person name="Docking T.R."/>
            <person name="Chan S.K."/>
            <person name="Taylor G.A."/>
            <person name="Palmquist D.L."/>
            <person name="Jackman S.D."/>
            <person name="Nguyen A."/>
            <person name="Li M."/>
            <person name="Henderson H."/>
            <person name="Janes J.K."/>
            <person name="Zhao Y."/>
            <person name="Pandoh P."/>
            <person name="Moore R."/>
            <person name="Sperling F.A."/>
            <person name="Huber D.P."/>
            <person name="Birol I."/>
            <person name="Jones S.J."/>
            <person name="Bohlmann J."/>
        </authorList>
    </citation>
    <scope>NUCLEOTIDE SEQUENCE</scope>
</reference>
<feature type="compositionally biased region" description="Basic residues" evidence="1">
    <location>
        <begin position="165"/>
        <end position="177"/>
    </location>
</feature>
<dbReference type="EMBL" id="KB740928">
    <property type="protein sequence ID" value="ENN77991.1"/>
    <property type="molecule type" value="Genomic_DNA"/>
</dbReference>
<dbReference type="EMBL" id="KB632099">
    <property type="protein sequence ID" value="ERL88804.1"/>
    <property type="molecule type" value="Genomic_DNA"/>
</dbReference>
<reference evidence="4" key="2">
    <citation type="submission" date="2024-08" db="UniProtKB">
        <authorList>
            <consortium name="EnsemblMetazoa"/>
        </authorList>
    </citation>
    <scope>IDENTIFICATION</scope>
</reference>
<gene>
    <name evidence="4" type="primary">109536602</name>
    <name evidence="3" type="ORF">D910_06186</name>
    <name evidence="2" type="ORF">YQE_05666</name>
</gene>
<feature type="compositionally biased region" description="Polar residues" evidence="1">
    <location>
        <begin position="32"/>
        <end position="43"/>
    </location>
</feature>
<keyword evidence="5" id="KW-1185">Reference proteome</keyword>
<feature type="region of interest" description="Disordered" evidence="1">
    <location>
        <begin position="110"/>
        <end position="221"/>
    </location>
</feature>
<dbReference type="HOGENOM" id="CLU_963993_0_0_1"/>
<feature type="region of interest" description="Disordered" evidence="1">
    <location>
        <begin position="1"/>
        <end position="71"/>
    </location>
</feature>
<evidence type="ECO:0000313" key="3">
    <source>
        <dbReference type="EMBL" id="ERL88804.1"/>
    </source>
</evidence>
<name>N6UBG1_DENPD</name>
<protein>
    <submittedName>
        <fullName evidence="2 4">Uncharacterized protein</fullName>
    </submittedName>
</protein>
<feature type="non-terminal residue" evidence="2">
    <location>
        <position position="1"/>
    </location>
</feature>
<sequence length="289" mass="32697">MSESLSNAAGKNSQPLNSKESKSDTPTEKRNLTFSHSENTLENQRQKTGKQKPLAKVKSWSSKEHHSKDQCVSVELDLARSLTKLEVVVSSENLGSNLLRARDSLDNLLKDEQNMPTSSLARSIVLPKPKNMPESPKSSPQLGEKFKASTSSKGPFWDPYDRQGKKNRKDLKRRSKGKSTDQRRNQESSKESPPSKHGGNVASGAETSGTNQESSSIEEESFEKYKYMTKNSKSVVFTNEVLVVYFNNEDVVGEEKEPLKKEVEQQTRNKEMRRVHLNRTQEKYNLCLF</sequence>
<evidence type="ECO:0000313" key="6">
    <source>
        <dbReference type="Proteomes" id="UP000030742"/>
    </source>
</evidence>
<evidence type="ECO:0000313" key="4">
    <source>
        <dbReference type="EnsemblMetazoa" id="XP_019758447.1"/>
    </source>
</evidence>
<dbReference type="KEGG" id="dpa:109536602"/>
<dbReference type="EnsemblMetazoa" id="XM_019902888.1">
    <property type="protein sequence ID" value="XP_019758447.1"/>
    <property type="gene ID" value="LOC109536602"/>
</dbReference>
<evidence type="ECO:0000313" key="2">
    <source>
        <dbReference type="EMBL" id="ENN77991.1"/>
    </source>
</evidence>
<feature type="compositionally biased region" description="Polar residues" evidence="1">
    <location>
        <begin position="1"/>
        <end position="18"/>
    </location>
</feature>
<evidence type="ECO:0000313" key="5">
    <source>
        <dbReference type="Proteomes" id="UP000019118"/>
    </source>
</evidence>
<accession>N6UBG1</accession>
<dbReference type="Proteomes" id="UP000030742">
    <property type="component" value="Unassembled WGS sequence"/>
</dbReference>
<dbReference type="Proteomes" id="UP000019118">
    <property type="component" value="Unassembled WGS sequence"/>
</dbReference>